<keyword evidence="2" id="KW-1185">Reference proteome</keyword>
<gene>
    <name evidence="1" type="ORF">RPERSI_LOCUS10276</name>
</gene>
<evidence type="ECO:0000313" key="2">
    <source>
        <dbReference type="Proteomes" id="UP000789920"/>
    </source>
</evidence>
<evidence type="ECO:0000313" key="1">
    <source>
        <dbReference type="EMBL" id="CAG8706749.1"/>
    </source>
</evidence>
<dbReference type="Proteomes" id="UP000789920">
    <property type="component" value="Unassembled WGS sequence"/>
</dbReference>
<dbReference type="EMBL" id="CAJVQC010020230">
    <property type="protein sequence ID" value="CAG8706749.1"/>
    <property type="molecule type" value="Genomic_DNA"/>
</dbReference>
<protein>
    <submittedName>
        <fullName evidence="1">7149_t:CDS:1</fullName>
    </submittedName>
</protein>
<comment type="caution">
    <text evidence="1">The sequence shown here is derived from an EMBL/GenBank/DDBJ whole genome shotgun (WGS) entry which is preliminary data.</text>
</comment>
<sequence>KQILLLHPAMLRLAISLQYKPDAISKQEDEKLLKLCLTTEERDILKNKFMPINEKEESLES</sequence>
<accession>A0ACA9PG36</accession>
<feature type="non-terminal residue" evidence="1">
    <location>
        <position position="1"/>
    </location>
</feature>
<reference evidence="1" key="1">
    <citation type="submission" date="2021-06" db="EMBL/GenBank/DDBJ databases">
        <authorList>
            <person name="Kallberg Y."/>
            <person name="Tangrot J."/>
            <person name="Rosling A."/>
        </authorList>
    </citation>
    <scope>NUCLEOTIDE SEQUENCE</scope>
    <source>
        <strain evidence="1">MA461A</strain>
    </source>
</reference>
<proteinExistence type="predicted"/>
<organism evidence="1 2">
    <name type="scientific">Racocetra persica</name>
    <dbReference type="NCBI Taxonomy" id="160502"/>
    <lineage>
        <taxon>Eukaryota</taxon>
        <taxon>Fungi</taxon>
        <taxon>Fungi incertae sedis</taxon>
        <taxon>Mucoromycota</taxon>
        <taxon>Glomeromycotina</taxon>
        <taxon>Glomeromycetes</taxon>
        <taxon>Diversisporales</taxon>
        <taxon>Gigasporaceae</taxon>
        <taxon>Racocetra</taxon>
    </lineage>
</organism>
<name>A0ACA9PG36_9GLOM</name>